<dbReference type="GeneID" id="111099830"/>
<dbReference type="Proteomes" id="UP000694844">
    <property type="component" value="Chromosome 6"/>
</dbReference>
<protein>
    <submittedName>
        <fullName evidence="2">Uncharacterized protein LOC111099830 isoform X1</fullName>
    </submittedName>
</protein>
<organism evidence="1 2">
    <name type="scientific">Crassostrea virginica</name>
    <name type="common">Eastern oyster</name>
    <dbReference type="NCBI Taxonomy" id="6565"/>
    <lineage>
        <taxon>Eukaryota</taxon>
        <taxon>Metazoa</taxon>
        <taxon>Spiralia</taxon>
        <taxon>Lophotrochozoa</taxon>
        <taxon>Mollusca</taxon>
        <taxon>Bivalvia</taxon>
        <taxon>Autobranchia</taxon>
        <taxon>Pteriomorphia</taxon>
        <taxon>Ostreida</taxon>
        <taxon>Ostreoidea</taxon>
        <taxon>Ostreidae</taxon>
        <taxon>Crassostrea</taxon>
    </lineage>
</organism>
<gene>
    <name evidence="2" type="primary">LOC111099830</name>
</gene>
<reference evidence="2" key="1">
    <citation type="submission" date="2025-08" db="UniProtKB">
        <authorList>
            <consortium name="RefSeq"/>
        </authorList>
    </citation>
    <scope>IDENTIFICATION</scope>
    <source>
        <tissue evidence="2">Whole sample</tissue>
    </source>
</reference>
<accession>A0A8B8A6B0</accession>
<keyword evidence="1" id="KW-1185">Reference proteome</keyword>
<dbReference type="AlphaFoldDB" id="A0A8B8A6B0"/>
<proteinExistence type="predicted"/>
<dbReference type="RefSeq" id="XP_022287002.1">
    <property type="nucleotide sequence ID" value="XM_022431294.1"/>
</dbReference>
<name>A0A8B8A6B0_CRAVI</name>
<evidence type="ECO:0000313" key="1">
    <source>
        <dbReference type="Proteomes" id="UP000694844"/>
    </source>
</evidence>
<evidence type="ECO:0000313" key="2">
    <source>
        <dbReference type="RefSeq" id="XP_022287002.1"/>
    </source>
</evidence>
<dbReference type="KEGG" id="cvn:111099830"/>
<sequence>MTSQMNLIDVGDGPPIFAASDNNQETNDDNMERFIKEMMWSETVQNMVKRRYLPKYIQEALTRMYDVYKHRWEEITEALIMEELNRLKMEKNMSDDDLKIPNADNMRNISASKELEELQRENAELRNMMLCKGCRAPATCINKECGHLMCIVCCKMPFCKLCASQIKEVADVKFSHQN</sequence>